<dbReference type="RefSeq" id="WP_290282407.1">
    <property type="nucleotide sequence ID" value="NZ_JAUFQI010000001.1"/>
</dbReference>
<dbReference type="Pfam" id="PF02518">
    <property type="entry name" value="HATPase_c"/>
    <property type="match status" value="1"/>
</dbReference>
<dbReference type="PROSITE" id="PS50110">
    <property type="entry name" value="RESPONSE_REGULATORY"/>
    <property type="match status" value="2"/>
</dbReference>
<dbReference type="PROSITE" id="PS50885">
    <property type="entry name" value="HAMP"/>
    <property type="match status" value="1"/>
</dbReference>
<proteinExistence type="predicted"/>
<dbReference type="PROSITE" id="PS50894">
    <property type="entry name" value="HPT"/>
    <property type="match status" value="1"/>
</dbReference>
<evidence type="ECO:0000256" key="10">
    <source>
        <dbReference type="ARBA" id="ARBA00022777"/>
    </source>
</evidence>
<dbReference type="InterPro" id="IPR003661">
    <property type="entry name" value="HisK_dim/P_dom"/>
</dbReference>
<feature type="modified residue" description="4-aspartylphosphate" evidence="16">
    <location>
        <position position="579"/>
    </location>
</feature>
<evidence type="ECO:0000256" key="5">
    <source>
        <dbReference type="ARBA" id="ARBA00022519"/>
    </source>
</evidence>
<keyword evidence="24" id="KW-1185">Reference proteome</keyword>
<evidence type="ECO:0000256" key="17">
    <source>
        <dbReference type="SAM" id="Coils"/>
    </source>
</evidence>
<accession>A0ABV7WWX9</accession>
<evidence type="ECO:0000256" key="4">
    <source>
        <dbReference type="ARBA" id="ARBA00022475"/>
    </source>
</evidence>
<evidence type="ECO:0000256" key="15">
    <source>
        <dbReference type="PROSITE-ProRule" id="PRU00110"/>
    </source>
</evidence>
<dbReference type="SMART" id="SM00388">
    <property type="entry name" value="HisKA"/>
    <property type="match status" value="1"/>
</dbReference>
<dbReference type="InterPro" id="IPR011006">
    <property type="entry name" value="CheY-like_superfamily"/>
</dbReference>
<evidence type="ECO:0000259" key="19">
    <source>
        <dbReference type="PROSITE" id="PS50109"/>
    </source>
</evidence>
<dbReference type="SUPFAM" id="SSF47384">
    <property type="entry name" value="Homodimeric domain of signal transducing histidine kinase"/>
    <property type="match status" value="1"/>
</dbReference>
<dbReference type="Pfam" id="PF01627">
    <property type="entry name" value="Hpt"/>
    <property type="match status" value="1"/>
</dbReference>
<evidence type="ECO:0000313" key="23">
    <source>
        <dbReference type="EMBL" id="MFC3702965.1"/>
    </source>
</evidence>
<dbReference type="Proteomes" id="UP001595710">
    <property type="component" value="Unassembled WGS sequence"/>
</dbReference>
<keyword evidence="13" id="KW-0902">Two-component regulatory system</keyword>
<keyword evidence="9" id="KW-0547">Nucleotide-binding</keyword>
<dbReference type="CDD" id="cd17546">
    <property type="entry name" value="REC_hyHK_CKI1_RcsC-like"/>
    <property type="match status" value="1"/>
</dbReference>
<keyword evidence="5" id="KW-0997">Cell inner membrane</keyword>
<comment type="caution">
    <text evidence="23">The sequence shown here is derived from an EMBL/GenBank/DDBJ whole genome shotgun (WGS) entry which is preliminary data.</text>
</comment>
<dbReference type="EC" id="2.7.13.3" evidence="3"/>
<keyword evidence="11" id="KW-0067">ATP-binding</keyword>
<evidence type="ECO:0000259" key="21">
    <source>
        <dbReference type="PROSITE" id="PS50885"/>
    </source>
</evidence>
<dbReference type="SUPFAM" id="SSF158472">
    <property type="entry name" value="HAMP domain-like"/>
    <property type="match status" value="1"/>
</dbReference>
<feature type="domain" description="Response regulatory" evidence="20">
    <location>
        <begin position="669"/>
        <end position="786"/>
    </location>
</feature>
<dbReference type="InterPro" id="IPR005467">
    <property type="entry name" value="His_kinase_dom"/>
</dbReference>
<dbReference type="PANTHER" id="PTHR45339:SF1">
    <property type="entry name" value="HYBRID SIGNAL TRANSDUCTION HISTIDINE KINASE J"/>
    <property type="match status" value="1"/>
</dbReference>
<dbReference type="InterPro" id="IPR001789">
    <property type="entry name" value="Sig_transdc_resp-reg_receiver"/>
</dbReference>
<keyword evidence="8 18" id="KW-0812">Transmembrane</keyword>
<dbReference type="InterPro" id="IPR008207">
    <property type="entry name" value="Sig_transdc_His_kin_Hpt_dom"/>
</dbReference>
<evidence type="ECO:0000256" key="2">
    <source>
        <dbReference type="ARBA" id="ARBA00004429"/>
    </source>
</evidence>
<dbReference type="SUPFAM" id="SSF55874">
    <property type="entry name" value="ATPase domain of HSP90 chaperone/DNA topoisomerase II/histidine kinase"/>
    <property type="match status" value="1"/>
</dbReference>
<feature type="coiled-coil region" evidence="17">
    <location>
        <begin position="223"/>
        <end position="282"/>
    </location>
</feature>
<feature type="modified residue" description="Phosphohistidine" evidence="15">
    <location>
        <position position="874"/>
    </location>
</feature>
<dbReference type="CDD" id="cd00088">
    <property type="entry name" value="HPT"/>
    <property type="match status" value="1"/>
</dbReference>
<dbReference type="EMBL" id="JBHRYN010000060">
    <property type="protein sequence ID" value="MFC3702965.1"/>
    <property type="molecule type" value="Genomic_DNA"/>
</dbReference>
<feature type="modified residue" description="4-aspartylphosphate" evidence="16">
    <location>
        <position position="718"/>
    </location>
</feature>
<dbReference type="PANTHER" id="PTHR45339">
    <property type="entry name" value="HYBRID SIGNAL TRANSDUCTION HISTIDINE KINASE J"/>
    <property type="match status" value="1"/>
</dbReference>
<dbReference type="Pfam" id="PF00672">
    <property type="entry name" value="HAMP"/>
    <property type="match status" value="1"/>
</dbReference>
<evidence type="ECO:0000259" key="20">
    <source>
        <dbReference type="PROSITE" id="PS50110"/>
    </source>
</evidence>
<protein>
    <recommendedName>
        <fullName evidence="3">histidine kinase</fullName>
        <ecNumber evidence="3">2.7.13.3</ecNumber>
    </recommendedName>
</protein>
<evidence type="ECO:0000259" key="22">
    <source>
        <dbReference type="PROSITE" id="PS50894"/>
    </source>
</evidence>
<dbReference type="SMART" id="SM00073">
    <property type="entry name" value="HPT"/>
    <property type="match status" value="1"/>
</dbReference>
<feature type="domain" description="Histidine kinase" evidence="19">
    <location>
        <begin position="289"/>
        <end position="510"/>
    </location>
</feature>
<dbReference type="InterPro" id="IPR003660">
    <property type="entry name" value="HAMP_dom"/>
</dbReference>
<evidence type="ECO:0000256" key="7">
    <source>
        <dbReference type="ARBA" id="ARBA00022679"/>
    </source>
</evidence>
<dbReference type="Pfam" id="PF00512">
    <property type="entry name" value="HisKA"/>
    <property type="match status" value="1"/>
</dbReference>
<evidence type="ECO:0000256" key="12">
    <source>
        <dbReference type="ARBA" id="ARBA00022989"/>
    </source>
</evidence>
<evidence type="ECO:0000313" key="24">
    <source>
        <dbReference type="Proteomes" id="UP001595710"/>
    </source>
</evidence>
<dbReference type="InterPro" id="IPR036641">
    <property type="entry name" value="HPT_dom_sf"/>
</dbReference>
<dbReference type="Gene3D" id="1.20.120.160">
    <property type="entry name" value="HPT domain"/>
    <property type="match status" value="1"/>
</dbReference>
<dbReference type="InterPro" id="IPR004358">
    <property type="entry name" value="Sig_transdc_His_kin-like_C"/>
</dbReference>
<keyword evidence="4" id="KW-1003">Cell membrane</keyword>
<dbReference type="Gene3D" id="3.30.565.10">
    <property type="entry name" value="Histidine kinase-like ATPase, C-terminal domain"/>
    <property type="match status" value="1"/>
</dbReference>
<dbReference type="Gene3D" id="3.40.50.2300">
    <property type="match status" value="2"/>
</dbReference>
<gene>
    <name evidence="23" type="ORF">ACFOND_15125</name>
</gene>
<dbReference type="Pfam" id="PF09984">
    <property type="entry name" value="sCache_4"/>
    <property type="match status" value="1"/>
</dbReference>
<evidence type="ECO:0000256" key="1">
    <source>
        <dbReference type="ARBA" id="ARBA00000085"/>
    </source>
</evidence>
<dbReference type="SMART" id="SM00448">
    <property type="entry name" value="REC"/>
    <property type="match status" value="2"/>
</dbReference>
<dbReference type="InterPro" id="IPR036890">
    <property type="entry name" value="HATPase_C_sf"/>
</dbReference>
<dbReference type="Gene3D" id="6.10.340.10">
    <property type="match status" value="1"/>
</dbReference>
<feature type="transmembrane region" description="Helical" evidence="18">
    <location>
        <begin position="12"/>
        <end position="31"/>
    </location>
</feature>
<dbReference type="InterPro" id="IPR036097">
    <property type="entry name" value="HisK_dim/P_sf"/>
</dbReference>
<dbReference type="SMART" id="SM00304">
    <property type="entry name" value="HAMP"/>
    <property type="match status" value="1"/>
</dbReference>
<comment type="subcellular location">
    <subcellularLocation>
        <location evidence="2">Cell inner membrane</location>
        <topology evidence="2">Multi-pass membrane protein</topology>
    </subcellularLocation>
</comment>
<keyword evidence="10" id="KW-0418">Kinase</keyword>
<evidence type="ECO:0000256" key="6">
    <source>
        <dbReference type="ARBA" id="ARBA00022553"/>
    </source>
</evidence>
<dbReference type="CDD" id="cd16922">
    <property type="entry name" value="HATPase_EvgS-ArcB-TorS-like"/>
    <property type="match status" value="1"/>
</dbReference>
<evidence type="ECO:0000256" key="16">
    <source>
        <dbReference type="PROSITE-ProRule" id="PRU00169"/>
    </source>
</evidence>
<evidence type="ECO:0000256" key="3">
    <source>
        <dbReference type="ARBA" id="ARBA00012438"/>
    </source>
</evidence>
<comment type="catalytic activity">
    <reaction evidence="1">
        <text>ATP + protein L-histidine = ADP + protein N-phospho-L-histidine.</text>
        <dbReference type="EC" id="2.7.13.3"/>
    </reaction>
</comment>
<organism evidence="23 24">
    <name type="scientific">Reinekea marina</name>
    <dbReference type="NCBI Taxonomy" id="1310421"/>
    <lineage>
        <taxon>Bacteria</taxon>
        <taxon>Pseudomonadati</taxon>
        <taxon>Pseudomonadota</taxon>
        <taxon>Gammaproteobacteria</taxon>
        <taxon>Oceanospirillales</taxon>
        <taxon>Saccharospirillaceae</taxon>
        <taxon>Reinekea</taxon>
    </lineage>
</organism>
<feature type="domain" description="Response regulatory" evidence="20">
    <location>
        <begin position="527"/>
        <end position="646"/>
    </location>
</feature>
<dbReference type="PRINTS" id="PR00344">
    <property type="entry name" value="BCTRLSENSOR"/>
</dbReference>
<dbReference type="Pfam" id="PF00072">
    <property type="entry name" value="Response_reg"/>
    <property type="match status" value="1"/>
</dbReference>
<keyword evidence="14 18" id="KW-0472">Membrane</keyword>
<feature type="transmembrane region" description="Helical" evidence="18">
    <location>
        <begin position="167"/>
        <end position="188"/>
    </location>
</feature>
<dbReference type="CDD" id="cd00082">
    <property type="entry name" value="HisKA"/>
    <property type="match status" value="1"/>
</dbReference>
<evidence type="ECO:0000256" key="14">
    <source>
        <dbReference type="ARBA" id="ARBA00023136"/>
    </source>
</evidence>
<dbReference type="SUPFAM" id="SSF52172">
    <property type="entry name" value="CheY-like"/>
    <property type="match status" value="2"/>
</dbReference>
<keyword evidence="6 16" id="KW-0597">Phosphoprotein</keyword>
<dbReference type="Gene3D" id="1.10.287.130">
    <property type="match status" value="1"/>
</dbReference>
<evidence type="ECO:0000256" key="13">
    <source>
        <dbReference type="ARBA" id="ARBA00023012"/>
    </source>
</evidence>
<dbReference type="InterPro" id="IPR019247">
    <property type="entry name" value="Histidine_kinase_BarA_N"/>
</dbReference>
<dbReference type="InterPro" id="IPR003594">
    <property type="entry name" value="HATPase_dom"/>
</dbReference>
<dbReference type="PROSITE" id="PS50109">
    <property type="entry name" value="HIS_KIN"/>
    <property type="match status" value="1"/>
</dbReference>
<reference evidence="24" key="1">
    <citation type="journal article" date="2019" name="Int. J. Syst. Evol. Microbiol.">
        <title>The Global Catalogue of Microorganisms (GCM) 10K type strain sequencing project: providing services to taxonomists for standard genome sequencing and annotation.</title>
        <authorList>
            <consortium name="The Broad Institute Genomics Platform"/>
            <consortium name="The Broad Institute Genome Sequencing Center for Infectious Disease"/>
            <person name="Wu L."/>
            <person name="Ma J."/>
        </authorList>
    </citation>
    <scope>NUCLEOTIDE SEQUENCE [LARGE SCALE GENOMIC DNA]</scope>
    <source>
        <strain evidence="24">CECT 8288</strain>
    </source>
</reference>
<feature type="domain" description="HAMP" evidence="21">
    <location>
        <begin position="190"/>
        <end position="242"/>
    </location>
</feature>
<evidence type="ECO:0000256" key="11">
    <source>
        <dbReference type="ARBA" id="ARBA00022840"/>
    </source>
</evidence>
<dbReference type="SMART" id="SM00387">
    <property type="entry name" value="HATPase_c"/>
    <property type="match status" value="1"/>
</dbReference>
<evidence type="ECO:0000256" key="18">
    <source>
        <dbReference type="SAM" id="Phobius"/>
    </source>
</evidence>
<keyword evidence="17" id="KW-0175">Coiled coil</keyword>
<sequence>MNSSGLQNRLLFISLIPVFILGALAFSWFTYNDLNQQQLSFSQRTESMSKQLADTLAGPIARNNTELIDALMRRSLNEKDARSVRVYDNFASMIMSSGPNPIGPRYPASITDTTELTLYQSGETFRYLVPIFHPDDLILNAVLSRPVAWVELEFDNANIRVAQYQTILINLLILLFILIIITGIALYLNQTVIVPVHNMIRAVSEIRDGNLEVRVPTQSKGELRELEEGINAMAETIKDAYNEMQTSVDQATFDLRETLETIEIQNIELDMARRDAQQANQVKTEFLANMSHEIRTPLNGIIGFARLLTRSNLTKKQEDYVGTILSSSQVLLTIINDVLDFCKIEAGKLMLDQRSTNLKVAIEEVCMMLAPTSQSKGLEVVSLFYEDVPEQLVFDPLRVKQVLTNLISNAIKFTADGSVVIRTMIEQQQGNKVLVRISVSDTGIGLTKKQQKALFQAFAQADSSTAREFGGTGLGLVISKRLVEEMGGDIGLESEKDKGSTFWFNIKSEVAPAAQQPPKHRGLEGHTVALIEPREMSRIALNHQLSSWGGEVDDYESTKQMLIKWTKNQAAPADLVVIDIQGLEATEDVYKHIAHMKSKFKAKVLVITSSTDEDDLDTKLLEKGADFSIAKPLRSSVTYQAVMQVLNPETPKTKEARDLKLGSSQTEVRVLAVDDNSANLKLIAVLLETLGIMVTSVSSGEEAVEKAIVNNYDLIFMDIQMPNMDGLEATRHIRRQEATDRHVPIIALTAHALAEEQEAMLAAGMDDYLAKPIDEDQLQRTLFKWTGAMLGNSINPNVIEHSEDSVETFPTVDTDALAEYETVDLVFSLEKANGKLSLAKDMFAMLLDSLEKDQEQINNQYQQGDYKALLELVHRLHGACAYCGVPRLKLAAYSTESLLKQGFYAQLEDALFVLNEEINHLVRWAKDSEIDEAFDRALKVYALSKQQKKTSLTLQ</sequence>
<keyword evidence="7" id="KW-0808">Transferase</keyword>
<name>A0ABV7WWX9_9GAMM</name>
<evidence type="ECO:0000256" key="8">
    <source>
        <dbReference type="ARBA" id="ARBA00022692"/>
    </source>
</evidence>
<evidence type="ECO:0000256" key="9">
    <source>
        <dbReference type="ARBA" id="ARBA00022741"/>
    </source>
</evidence>
<feature type="domain" description="HPt" evidence="22">
    <location>
        <begin position="835"/>
        <end position="928"/>
    </location>
</feature>
<dbReference type="CDD" id="cd06225">
    <property type="entry name" value="HAMP"/>
    <property type="match status" value="1"/>
</dbReference>
<keyword evidence="12 18" id="KW-1133">Transmembrane helix</keyword>
<dbReference type="SUPFAM" id="SSF47226">
    <property type="entry name" value="Histidine-containing phosphotransfer domain, HPT domain"/>
    <property type="match status" value="1"/>
</dbReference>